<feature type="modified residue" description="4-aspartylphosphate" evidence="2">
    <location>
        <position position="53"/>
    </location>
</feature>
<feature type="domain" description="Response regulatory" evidence="3">
    <location>
        <begin position="3"/>
        <end position="128"/>
    </location>
</feature>
<gene>
    <name evidence="4" type="ORF">skT53_22710</name>
</gene>
<organism evidence="4 5">
    <name type="scientific">Effusibacillus dendaii</name>
    <dbReference type="NCBI Taxonomy" id="2743772"/>
    <lineage>
        <taxon>Bacteria</taxon>
        <taxon>Bacillati</taxon>
        <taxon>Bacillota</taxon>
        <taxon>Bacilli</taxon>
        <taxon>Bacillales</taxon>
        <taxon>Alicyclobacillaceae</taxon>
        <taxon>Effusibacillus</taxon>
    </lineage>
</organism>
<dbReference type="SUPFAM" id="SSF52172">
    <property type="entry name" value="CheY-like"/>
    <property type="match status" value="1"/>
</dbReference>
<dbReference type="SMART" id="SM00448">
    <property type="entry name" value="REC"/>
    <property type="match status" value="1"/>
</dbReference>
<dbReference type="InterPro" id="IPR001789">
    <property type="entry name" value="Sig_transdc_resp-reg_receiver"/>
</dbReference>
<evidence type="ECO:0000313" key="4">
    <source>
        <dbReference type="EMBL" id="BCJ87286.1"/>
    </source>
</evidence>
<dbReference type="InterPro" id="IPR011006">
    <property type="entry name" value="CheY-like_superfamily"/>
</dbReference>
<keyword evidence="5" id="KW-1185">Reference proteome</keyword>
<dbReference type="Proteomes" id="UP000593802">
    <property type="component" value="Chromosome"/>
</dbReference>
<dbReference type="Pfam" id="PF00072">
    <property type="entry name" value="Response_reg"/>
    <property type="match status" value="1"/>
</dbReference>
<keyword evidence="1 2" id="KW-0597">Phosphoprotein</keyword>
<proteinExistence type="predicted"/>
<dbReference type="PANTHER" id="PTHR44591">
    <property type="entry name" value="STRESS RESPONSE REGULATOR PROTEIN 1"/>
    <property type="match status" value="1"/>
</dbReference>
<reference evidence="4 5" key="1">
    <citation type="submission" date="2020-08" db="EMBL/GenBank/DDBJ databases">
        <title>Complete Genome Sequence of Effusibacillus dendaii Strain skT53, Isolated from Farmland soil.</title>
        <authorList>
            <person name="Konishi T."/>
            <person name="Kawasaki H."/>
        </authorList>
    </citation>
    <scope>NUCLEOTIDE SEQUENCE [LARGE SCALE GENOMIC DNA]</scope>
    <source>
        <strain evidence="5">skT53</strain>
    </source>
</reference>
<evidence type="ECO:0000256" key="2">
    <source>
        <dbReference type="PROSITE-ProRule" id="PRU00169"/>
    </source>
</evidence>
<dbReference type="EMBL" id="AP023366">
    <property type="protein sequence ID" value="BCJ87286.1"/>
    <property type="molecule type" value="Genomic_DNA"/>
</dbReference>
<evidence type="ECO:0000256" key="1">
    <source>
        <dbReference type="ARBA" id="ARBA00022553"/>
    </source>
</evidence>
<dbReference type="InterPro" id="IPR050595">
    <property type="entry name" value="Bact_response_regulator"/>
</dbReference>
<evidence type="ECO:0000259" key="3">
    <source>
        <dbReference type="PROSITE" id="PS50110"/>
    </source>
</evidence>
<dbReference type="PROSITE" id="PS50110">
    <property type="entry name" value="RESPONSE_REGULATORY"/>
    <property type="match status" value="1"/>
</dbReference>
<sequence length="134" mass="14728">MKNILLVEDDILSAKLMQIVLTRLGNHNVIISESVDEILTLSRSGSVDLVIMDISLTSSELGGKPMNGLEITRLLKQDPAAHSIPVILASAHLMTDNAERIVEEVGADDYIPKPLMDHQILIEKVNRLLKLPAE</sequence>
<dbReference type="AlphaFoldDB" id="A0A7I8DEL3"/>
<name>A0A7I8DEL3_9BACL</name>
<dbReference type="RefSeq" id="WP_200757094.1">
    <property type="nucleotide sequence ID" value="NZ_AP023366.1"/>
</dbReference>
<evidence type="ECO:0000313" key="5">
    <source>
        <dbReference type="Proteomes" id="UP000593802"/>
    </source>
</evidence>
<dbReference type="GO" id="GO:0000160">
    <property type="term" value="P:phosphorelay signal transduction system"/>
    <property type="evidence" value="ECO:0007669"/>
    <property type="project" value="InterPro"/>
</dbReference>
<dbReference type="KEGG" id="eff:skT53_22710"/>
<protein>
    <submittedName>
        <fullName evidence="4">Response regulator</fullName>
    </submittedName>
</protein>
<dbReference type="PANTHER" id="PTHR44591:SF23">
    <property type="entry name" value="CHEY SUBFAMILY"/>
    <property type="match status" value="1"/>
</dbReference>
<dbReference type="Gene3D" id="3.40.50.2300">
    <property type="match status" value="1"/>
</dbReference>
<accession>A0A7I8DEL3</accession>